<sequence length="165" mass="18307">MDMQSAEPRSPEPILNEDLSLFATASFAKLTDVFNRTAVASLYRDRLLLLVLAQGGALHFANGVNGLKDIDIWAFFANGPDRPFPHRARWTTDFGPSKFGKSPDEAGFTGRRIDILGRSIDVGINEPPEESVKRWLSGWSKSAIALRKKPMFIIAPPEKLGLRIN</sequence>
<gene>
    <name evidence="1" type="ORF">GGE60_000442</name>
</gene>
<comment type="caution">
    <text evidence="1">The sequence shown here is derived from an EMBL/GenBank/DDBJ whole genome shotgun (WGS) entry which is preliminary data.</text>
</comment>
<dbReference type="AlphaFoldDB" id="A0A7W7EIG0"/>
<proteinExistence type="predicted"/>
<evidence type="ECO:0000313" key="2">
    <source>
        <dbReference type="Proteomes" id="UP000543836"/>
    </source>
</evidence>
<organism evidence="1 2">
    <name type="scientific">Rhizobium leucaenae</name>
    <dbReference type="NCBI Taxonomy" id="29450"/>
    <lineage>
        <taxon>Bacteria</taxon>
        <taxon>Pseudomonadati</taxon>
        <taxon>Pseudomonadota</taxon>
        <taxon>Alphaproteobacteria</taxon>
        <taxon>Hyphomicrobiales</taxon>
        <taxon>Rhizobiaceae</taxon>
        <taxon>Rhizobium/Agrobacterium group</taxon>
        <taxon>Rhizobium</taxon>
    </lineage>
</organism>
<protein>
    <submittedName>
        <fullName evidence="1">Uncharacterized protein</fullName>
    </submittedName>
</protein>
<dbReference type="RefSeq" id="WP_028754541.1">
    <property type="nucleotide sequence ID" value="NZ_JACIIG010000001.1"/>
</dbReference>
<dbReference type="Proteomes" id="UP000543836">
    <property type="component" value="Unassembled WGS sequence"/>
</dbReference>
<accession>A0A7W7EIG0</accession>
<name>A0A7W7EIG0_9HYPH</name>
<reference evidence="1 2" key="1">
    <citation type="submission" date="2020-08" db="EMBL/GenBank/DDBJ databases">
        <title>Genomic Encyclopedia of Type Strains, Phase IV (KMG-V): Genome sequencing to study the core and pangenomes of soil and plant-associated prokaryotes.</title>
        <authorList>
            <person name="Whitman W."/>
        </authorList>
    </citation>
    <scope>NUCLEOTIDE SEQUENCE [LARGE SCALE GENOMIC DNA]</scope>
    <source>
        <strain evidence="1 2">SEMIA 492</strain>
    </source>
</reference>
<keyword evidence="2" id="KW-1185">Reference proteome</keyword>
<evidence type="ECO:0000313" key="1">
    <source>
        <dbReference type="EMBL" id="MBB4566354.1"/>
    </source>
</evidence>
<dbReference type="EMBL" id="JACIIG010000001">
    <property type="protein sequence ID" value="MBB4566354.1"/>
    <property type="molecule type" value="Genomic_DNA"/>
</dbReference>